<dbReference type="AlphaFoldDB" id="A0A7G9GY53"/>
<dbReference type="SUPFAM" id="SSF56784">
    <property type="entry name" value="HAD-like"/>
    <property type="match status" value="1"/>
</dbReference>
<dbReference type="PANTHER" id="PTHR43611:SF3">
    <property type="entry name" value="FLAVIN MONONUCLEOTIDE HYDROLASE 1, CHLOROPLATIC"/>
    <property type="match status" value="1"/>
</dbReference>
<sequence length="200" mass="23375">MTKNIIFDLGNVLIKYDPFSFIKQNIKVENQENFYNIVFKGEEWEALDRGTITSNEAIIRLSKKIPQEEKNINKLFSNSIQDVLFLDKTNLEYVKSLKSKDYKLYILSNFHKDGFNYVENMYKLSRIFDGKVISYDCHLLKPEAAIYSLILSKYNLKPEETIFIDDSQNNIIASQKMGIQGIHLKNMKELIKTLNNTLNI</sequence>
<proteinExistence type="predicted"/>
<dbReference type="CDD" id="cd02603">
    <property type="entry name" value="HAD_sEH-N_like"/>
    <property type="match status" value="1"/>
</dbReference>
<dbReference type="Proteomes" id="UP000515913">
    <property type="component" value="Chromosome"/>
</dbReference>
<evidence type="ECO:0000313" key="2">
    <source>
        <dbReference type="Proteomes" id="UP000515913"/>
    </source>
</evidence>
<keyword evidence="2" id="KW-1185">Reference proteome</keyword>
<name>A0A7G9GY53_9FUSO</name>
<dbReference type="InterPro" id="IPR036412">
    <property type="entry name" value="HAD-like_sf"/>
</dbReference>
<dbReference type="SFLD" id="SFLDG01129">
    <property type="entry name" value="C1.5:_HAD__Beta-PGM__Phosphata"/>
    <property type="match status" value="1"/>
</dbReference>
<dbReference type="SFLD" id="SFLDS00003">
    <property type="entry name" value="Haloacid_Dehalogenase"/>
    <property type="match status" value="1"/>
</dbReference>
<dbReference type="NCBIfam" id="TIGR01509">
    <property type="entry name" value="HAD-SF-IA-v3"/>
    <property type="match status" value="1"/>
</dbReference>
<dbReference type="RefSeq" id="WP_101474951.1">
    <property type="nucleotide sequence ID" value="NZ_CP060637.1"/>
</dbReference>
<dbReference type="PANTHER" id="PTHR43611">
    <property type="entry name" value="ALPHA-D-GLUCOSE 1-PHOSPHATE PHOSPHATASE"/>
    <property type="match status" value="1"/>
</dbReference>
<protein>
    <submittedName>
        <fullName evidence="1">HAD family phosphatase</fullName>
    </submittedName>
</protein>
<gene>
    <name evidence="1" type="ORF">H9Q81_02530</name>
</gene>
<dbReference type="EMBL" id="CP060637">
    <property type="protein sequence ID" value="QNM15735.1"/>
    <property type="molecule type" value="Genomic_DNA"/>
</dbReference>
<dbReference type="Gene3D" id="1.10.150.240">
    <property type="entry name" value="Putative phosphatase, domain 2"/>
    <property type="match status" value="1"/>
</dbReference>
<organism evidence="1 2">
    <name type="scientific">Fusobacterium hominis</name>
    <dbReference type="NCBI Taxonomy" id="2764326"/>
    <lineage>
        <taxon>Bacteria</taxon>
        <taxon>Fusobacteriati</taxon>
        <taxon>Fusobacteriota</taxon>
        <taxon>Fusobacteriia</taxon>
        <taxon>Fusobacteriales</taxon>
        <taxon>Fusobacteriaceae</taxon>
        <taxon>Fusobacterium</taxon>
    </lineage>
</organism>
<dbReference type="Gene3D" id="3.40.50.1000">
    <property type="entry name" value="HAD superfamily/HAD-like"/>
    <property type="match status" value="1"/>
</dbReference>
<dbReference type="InterPro" id="IPR023214">
    <property type="entry name" value="HAD_sf"/>
</dbReference>
<dbReference type="InterPro" id="IPR006439">
    <property type="entry name" value="HAD-SF_hydro_IA"/>
</dbReference>
<accession>A0A7G9GY53</accession>
<dbReference type="PRINTS" id="PR00413">
    <property type="entry name" value="HADHALOGNASE"/>
</dbReference>
<dbReference type="KEGG" id="fho:H9Q81_02530"/>
<reference evidence="1 2" key="1">
    <citation type="submission" date="2020-08" db="EMBL/GenBank/DDBJ databases">
        <authorList>
            <person name="Liu C."/>
            <person name="Sun Q."/>
        </authorList>
    </citation>
    <scope>NUCLEOTIDE SEQUENCE [LARGE SCALE GENOMIC DNA]</scope>
    <source>
        <strain evidence="1 2">NSJ-57</strain>
    </source>
</reference>
<evidence type="ECO:0000313" key="1">
    <source>
        <dbReference type="EMBL" id="QNM15735.1"/>
    </source>
</evidence>
<dbReference type="Pfam" id="PF00702">
    <property type="entry name" value="Hydrolase"/>
    <property type="match status" value="1"/>
</dbReference>
<dbReference type="InterPro" id="IPR023198">
    <property type="entry name" value="PGP-like_dom2"/>
</dbReference>